<protein>
    <submittedName>
        <fullName evidence="7">Diacylglycerol/lipid kinase family protein</fullName>
        <ecNumber evidence="7">2.7.1.-</ecNumber>
    </submittedName>
</protein>
<keyword evidence="4" id="KW-0067">ATP-binding</keyword>
<evidence type="ECO:0000256" key="1">
    <source>
        <dbReference type="ARBA" id="ARBA00022679"/>
    </source>
</evidence>
<feature type="compositionally biased region" description="Basic and acidic residues" evidence="5">
    <location>
        <begin position="1"/>
        <end position="10"/>
    </location>
</feature>
<dbReference type="Gene3D" id="3.40.50.10330">
    <property type="entry name" value="Probable inorganic polyphosphate/atp-NAD kinase, domain 1"/>
    <property type="match status" value="1"/>
</dbReference>
<dbReference type="InterPro" id="IPR050187">
    <property type="entry name" value="Lipid_Phosphate_FormReg"/>
</dbReference>
<dbReference type="InterPro" id="IPR016064">
    <property type="entry name" value="NAD/diacylglycerol_kinase_sf"/>
</dbReference>
<dbReference type="Pfam" id="PF19279">
    <property type="entry name" value="YegS_C"/>
    <property type="match status" value="1"/>
</dbReference>
<evidence type="ECO:0000256" key="3">
    <source>
        <dbReference type="ARBA" id="ARBA00022777"/>
    </source>
</evidence>
<dbReference type="EMBL" id="JBHSHT010000001">
    <property type="protein sequence ID" value="MFC4824379.1"/>
    <property type="molecule type" value="Genomic_DNA"/>
</dbReference>
<dbReference type="InterPro" id="IPR017438">
    <property type="entry name" value="ATP-NAD_kinase_N"/>
</dbReference>
<dbReference type="RefSeq" id="WP_254269877.1">
    <property type="nucleotide sequence ID" value="NZ_CP100400.1"/>
</dbReference>
<dbReference type="GO" id="GO:0005524">
    <property type="term" value="F:ATP binding"/>
    <property type="evidence" value="ECO:0007669"/>
    <property type="project" value="UniProtKB-KW"/>
</dbReference>
<dbReference type="GeneID" id="73044937"/>
<dbReference type="InterPro" id="IPR045540">
    <property type="entry name" value="YegS/DAGK_C"/>
</dbReference>
<comment type="caution">
    <text evidence="7">The sequence shown here is derived from an EMBL/GenBank/DDBJ whole genome shotgun (WGS) entry which is preliminary data.</text>
</comment>
<evidence type="ECO:0000313" key="8">
    <source>
        <dbReference type="Proteomes" id="UP001595945"/>
    </source>
</evidence>
<feature type="region of interest" description="Disordered" evidence="5">
    <location>
        <begin position="1"/>
        <end position="27"/>
    </location>
</feature>
<keyword evidence="8" id="KW-1185">Reference proteome</keyword>
<dbReference type="Gene3D" id="2.60.200.40">
    <property type="match status" value="1"/>
</dbReference>
<dbReference type="SMART" id="SM00046">
    <property type="entry name" value="DAGKc"/>
    <property type="match status" value="1"/>
</dbReference>
<dbReference type="PANTHER" id="PTHR12358">
    <property type="entry name" value="SPHINGOSINE KINASE"/>
    <property type="match status" value="1"/>
</dbReference>
<dbReference type="Proteomes" id="UP001595945">
    <property type="component" value="Unassembled WGS sequence"/>
</dbReference>
<evidence type="ECO:0000313" key="7">
    <source>
        <dbReference type="EMBL" id="MFC4824379.1"/>
    </source>
</evidence>
<sequence length="309" mass="32914">MVRQSEDGQRGSRRLILNPTSGGGTDAERVRRLADEREFSVVQTERAGDGIDLAEQAAADGVEVLAVCGGDGTLHEVVQGLDRAEALDAVTLCVVPAGTENFLARNLGIESLEAGFEVADRGETRRLDLGVAGDEPFVLSAIAGLPADASAAATHERKESLGPVAFVVSGIEEALEFDGLRAEIDAVGDDGTETEWSGEAEAILVGNVRKFAGEGGQADAEDGLLEVTVIEQLRAREAVVEYLEQRVLERDTPHVTELHAGRLVFESLDGEPVTFSLDGEIREFERVTLSVRPGALRVKVGEGYEPNPE</sequence>
<proteinExistence type="predicted"/>
<evidence type="ECO:0000256" key="4">
    <source>
        <dbReference type="ARBA" id="ARBA00022840"/>
    </source>
</evidence>
<organism evidence="7 8">
    <name type="scientific">Halorussus aquaticus</name>
    <dbReference type="NCBI Taxonomy" id="2953748"/>
    <lineage>
        <taxon>Archaea</taxon>
        <taxon>Methanobacteriati</taxon>
        <taxon>Methanobacteriota</taxon>
        <taxon>Stenosarchaea group</taxon>
        <taxon>Halobacteria</taxon>
        <taxon>Halobacteriales</taxon>
        <taxon>Haladaptataceae</taxon>
        <taxon>Halorussus</taxon>
    </lineage>
</organism>
<dbReference type="EC" id="2.7.1.-" evidence="7"/>
<name>A0ABD5Q0X3_9EURY</name>
<gene>
    <name evidence="7" type="ORF">ACFO9K_08890</name>
</gene>
<dbReference type="InterPro" id="IPR001206">
    <property type="entry name" value="Diacylglycerol_kinase_cat_dom"/>
</dbReference>
<accession>A0ABD5Q0X3</accession>
<feature type="domain" description="DAGKc" evidence="6">
    <location>
        <begin position="8"/>
        <end position="136"/>
    </location>
</feature>
<keyword evidence="2" id="KW-0547">Nucleotide-binding</keyword>
<evidence type="ECO:0000256" key="2">
    <source>
        <dbReference type="ARBA" id="ARBA00022741"/>
    </source>
</evidence>
<dbReference type="Pfam" id="PF00781">
    <property type="entry name" value="DAGK_cat"/>
    <property type="match status" value="1"/>
</dbReference>
<dbReference type="PROSITE" id="PS50146">
    <property type="entry name" value="DAGK"/>
    <property type="match status" value="1"/>
</dbReference>
<dbReference type="SUPFAM" id="SSF111331">
    <property type="entry name" value="NAD kinase/diacylglycerol kinase-like"/>
    <property type="match status" value="1"/>
</dbReference>
<keyword evidence="3 7" id="KW-0418">Kinase</keyword>
<evidence type="ECO:0000256" key="5">
    <source>
        <dbReference type="SAM" id="MobiDB-lite"/>
    </source>
</evidence>
<dbReference type="GO" id="GO:0016301">
    <property type="term" value="F:kinase activity"/>
    <property type="evidence" value="ECO:0007669"/>
    <property type="project" value="UniProtKB-KW"/>
</dbReference>
<evidence type="ECO:0000259" key="6">
    <source>
        <dbReference type="PROSITE" id="PS50146"/>
    </source>
</evidence>
<keyword evidence="1 7" id="KW-0808">Transferase</keyword>
<reference evidence="7 8" key="1">
    <citation type="journal article" date="2019" name="Int. J. Syst. Evol. Microbiol.">
        <title>The Global Catalogue of Microorganisms (GCM) 10K type strain sequencing project: providing services to taxonomists for standard genome sequencing and annotation.</title>
        <authorList>
            <consortium name="The Broad Institute Genomics Platform"/>
            <consortium name="The Broad Institute Genome Sequencing Center for Infectious Disease"/>
            <person name="Wu L."/>
            <person name="Ma J."/>
        </authorList>
    </citation>
    <scope>NUCLEOTIDE SEQUENCE [LARGE SCALE GENOMIC DNA]</scope>
    <source>
        <strain evidence="7 8">XZYJ18</strain>
    </source>
</reference>
<dbReference type="PANTHER" id="PTHR12358:SF54">
    <property type="entry name" value="SPHINGOSINE KINASE RELATED PROTEIN"/>
    <property type="match status" value="1"/>
</dbReference>
<dbReference type="AlphaFoldDB" id="A0ABD5Q0X3"/>